<evidence type="ECO:0008006" key="3">
    <source>
        <dbReference type="Google" id="ProtNLM"/>
    </source>
</evidence>
<reference evidence="1 2" key="1">
    <citation type="submission" date="2018-06" db="EMBL/GenBank/DDBJ databases">
        <title>Spirosoma sp. HMF3257 Genome sequencing and assembly.</title>
        <authorList>
            <person name="Kang H."/>
            <person name="Cha I."/>
            <person name="Kim H."/>
            <person name="Kang J."/>
            <person name="Joh K."/>
        </authorList>
    </citation>
    <scope>NUCLEOTIDE SEQUENCE [LARGE SCALE GENOMIC DNA]</scope>
    <source>
        <strain evidence="1 2">HMF3257</strain>
    </source>
</reference>
<gene>
    <name evidence="1" type="ORF">HMF3257_22980</name>
</gene>
<evidence type="ECO:0000313" key="1">
    <source>
        <dbReference type="EMBL" id="RAI76322.1"/>
    </source>
</evidence>
<dbReference type="InterPro" id="IPR009387">
    <property type="entry name" value="HigB-2"/>
</dbReference>
<evidence type="ECO:0000313" key="2">
    <source>
        <dbReference type="Proteomes" id="UP000249016"/>
    </source>
</evidence>
<protein>
    <recommendedName>
        <fullName evidence="3">Type II toxin-antitoxin system RelE/ParE family toxin</fullName>
    </recommendedName>
</protein>
<keyword evidence="2" id="KW-1185">Reference proteome</keyword>
<dbReference type="EMBL" id="QLII01000001">
    <property type="protein sequence ID" value="RAI76322.1"/>
    <property type="molecule type" value="Genomic_DNA"/>
</dbReference>
<sequence length="107" mass="11759">MSYKIVTSANFKRKAKPLIKKYPSIKSELAVLGKEIAENPTQGTSLGQNCYKIRLAIRSKSTGKSGGARVITYVVTADEQVVLLTIYDKKNKANPESGELDQLLNDL</sequence>
<dbReference type="PIRSF" id="PIRSF039032">
    <property type="entry name" value="HigB-2"/>
    <property type="match status" value="1"/>
</dbReference>
<dbReference type="RefSeq" id="WP_111345795.1">
    <property type="nucleotide sequence ID" value="NZ_QLII01000001.1"/>
</dbReference>
<dbReference type="AlphaFoldDB" id="A0A327NM98"/>
<dbReference type="Pfam" id="PF06296">
    <property type="entry name" value="RelE"/>
    <property type="match status" value="1"/>
</dbReference>
<proteinExistence type="predicted"/>
<comment type="caution">
    <text evidence="1">The sequence shown here is derived from an EMBL/GenBank/DDBJ whole genome shotgun (WGS) entry which is preliminary data.</text>
</comment>
<dbReference type="OrthoDB" id="1364255at2"/>
<name>A0A327NM98_9BACT</name>
<organism evidence="1 2">
    <name type="scientific">Spirosoma telluris</name>
    <dbReference type="NCBI Taxonomy" id="2183553"/>
    <lineage>
        <taxon>Bacteria</taxon>
        <taxon>Pseudomonadati</taxon>
        <taxon>Bacteroidota</taxon>
        <taxon>Cytophagia</taxon>
        <taxon>Cytophagales</taxon>
        <taxon>Cytophagaceae</taxon>
        <taxon>Spirosoma</taxon>
    </lineage>
</organism>
<dbReference type="Proteomes" id="UP000249016">
    <property type="component" value="Unassembled WGS sequence"/>
</dbReference>
<accession>A0A327NM98</accession>